<dbReference type="PANTHER" id="PTHR10996:SF257">
    <property type="entry name" value="GLYOXYLATE REDUCTASE 1"/>
    <property type="match status" value="1"/>
</dbReference>
<dbReference type="EMBL" id="CP098251">
    <property type="protein sequence ID" value="WAV91500.1"/>
    <property type="molecule type" value="Genomic_DNA"/>
</dbReference>
<dbReference type="Proteomes" id="UP001164819">
    <property type="component" value="Chromosome"/>
</dbReference>
<dbReference type="GO" id="GO:0030267">
    <property type="term" value="F:glyoxylate reductase (NADPH) activity"/>
    <property type="evidence" value="ECO:0007669"/>
    <property type="project" value="TreeGrafter"/>
</dbReference>
<dbReference type="RefSeq" id="WP_269283756.1">
    <property type="nucleotide sequence ID" value="NZ_CP098251.1"/>
</dbReference>
<dbReference type="Pfam" id="PF00389">
    <property type="entry name" value="2-Hacid_dh"/>
    <property type="match status" value="1"/>
</dbReference>
<dbReference type="InterPro" id="IPR050223">
    <property type="entry name" value="D-isomer_2-hydroxyacid_DH"/>
</dbReference>
<dbReference type="GO" id="GO:0051287">
    <property type="term" value="F:NAD binding"/>
    <property type="evidence" value="ECO:0007669"/>
    <property type="project" value="InterPro"/>
</dbReference>
<dbReference type="Pfam" id="PF02826">
    <property type="entry name" value="2-Hacid_dh_C"/>
    <property type="match status" value="1"/>
</dbReference>
<dbReference type="GO" id="GO:0005829">
    <property type="term" value="C:cytosol"/>
    <property type="evidence" value="ECO:0007669"/>
    <property type="project" value="TreeGrafter"/>
</dbReference>
<gene>
    <name evidence="4" type="ORF">NB646_01675</name>
</gene>
<dbReference type="SUPFAM" id="SSF52283">
    <property type="entry name" value="Formate/glycerate dehydrogenase catalytic domain-like"/>
    <property type="match status" value="1"/>
</dbReference>
<dbReference type="Gene3D" id="3.40.50.720">
    <property type="entry name" value="NAD(P)-binding Rossmann-like Domain"/>
    <property type="match status" value="2"/>
</dbReference>
<evidence type="ECO:0000256" key="2">
    <source>
        <dbReference type="ARBA" id="ARBA00023002"/>
    </source>
</evidence>
<evidence type="ECO:0000256" key="3">
    <source>
        <dbReference type="RuleBase" id="RU003719"/>
    </source>
</evidence>
<dbReference type="InterPro" id="IPR006139">
    <property type="entry name" value="D-isomer_2_OHA_DH_cat_dom"/>
</dbReference>
<protein>
    <submittedName>
        <fullName evidence="4">Phosphonate dehydrogenase</fullName>
    </submittedName>
</protein>
<dbReference type="InterPro" id="IPR036291">
    <property type="entry name" value="NAD(P)-bd_dom_sf"/>
</dbReference>
<proteinExistence type="inferred from homology"/>
<name>A0A9E9NTG8_9BURK</name>
<accession>A0A9E9NTG8</accession>
<keyword evidence="2 3" id="KW-0560">Oxidoreductase</keyword>
<dbReference type="AlphaFoldDB" id="A0A9E9NTG8"/>
<dbReference type="GO" id="GO:0008465">
    <property type="term" value="F:hydroxypyruvate reductase (NADH) activity"/>
    <property type="evidence" value="ECO:0007669"/>
    <property type="project" value="TreeGrafter"/>
</dbReference>
<dbReference type="InterPro" id="IPR029753">
    <property type="entry name" value="D-isomer_DH_CS"/>
</dbReference>
<dbReference type="SUPFAM" id="SSF51735">
    <property type="entry name" value="NAD(P)-binding Rossmann-fold domains"/>
    <property type="match status" value="1"/>
</dbReference>
<comment type="similarity">
    <text evidence="1 3">Belongs to the D-isomer specific 2-hydroxyacid dehydrogenase family.</text>
</comment>
<dbReference type="CDD" id="cd12157">
    <property type="entry name" value="PTDH"/>
    <property type="match status" value="1"/>
</dbReference>
<reference evidence="4" key="1">
    <citation type="journal article" date="2022" name="Front. Microbiol.">
        <title>New perspectives on an old grouping: The genomic and phenotypic variability of Oxalobacter formigenes and the implications for calcium oxalate stone prevention.</title>
        <authorList>
            <person name="Chmiel J.A."/>
            <person name="Carr C."/>
            <person name="Stuivenberg G.A."/>
            <person name="Venema R."/>
            <person name="Chanyi R.M."/>
            <person name="Al K.F."/>
            <person name="Giguere D."/>
            <person name="Say H."/>
            <person name="Akouris P.P."/>
            <person name="Dominguez Romero S.A."/>
            <person name="Kwong A."/>
            <person name="Tai V."/>
            <person name="Koval S.F."/>
            <person name="Razvi H."/>
            <person name="Bjazevic J."/>
            <person name="Burton J.P."/>
        </authorList>
    </citation>
    <scope>NUCLEOTIDE SEQUENCE</scope>
    <source>
        <strain evidence="4">OxK</strain>
    </source>
</reference>
<evidence type="ECO:0000256" key="1">
    <source>
        <dbReference type="ARBA" id="ARBA00005854"/>
    </source>
</evidence>
<dbReference type="PANTHER" id="PTHR10996">
    <property type="entry name" value="2-HYDROXYACID DEHYDROGENASE-RELATED"/>
    <property type="match status" value="1"/>
</dbReference>
<evidence type="ECO:0000313" key="4">
    <source>
        <dbReference type="EMBL" id="WAV91500.1"/>
    </source>
</evidence>
<organism evidence="4">
    <name type="scientific">Oxalobacter aliiformigenes</name>
    <dbReference type="NCBI Taxonomy" id="2946593"/>
    <lineage>
        <taxon>Bacteria</taxon>
        <taxon>Pseudomonadati</taxon>
        <taxon>Pseudomonadota</taxon>
        <taxon>Betaproteobacteria</taxon>
        <taxon>Burkholderiales</taxon>
        <taxon>Oxalobacteraceae</taxon>
        <taxon>Oxalobacter</taxon>
    </lineage>
</organism>
<dbReference type="PROSITE" id="PS00671">
    <property type="entry name" value="D_2_HYDROXYACID_DH_3"/>
    <property type="match status" value="1"/>
</dbReference>
<dbReference type="InterPro" id="IPR006140">
    <property type="entry name" value="D-isomer_DH_NAD-bd"/>
</dbReference>
<sequence length="331" mass="36749">MNKPKVVLTHWVHPEIIELLREKAEVVANPGRKTLPREVLLERAKDADALMAFMPDCIDEAFLKACPRLKIIAAALKGFDNFDVDACTRHGVWLTIAPDLLTIPTAELTVGLVLGITRNMLEGDRHIRSGQFAGWRPELYGLGLYGRTAGIVGLGLVGRAVAERLKGFGMNLVYSDEISLPPDEEEQLGLTKVTFSGLLDSSDIVIPLLPLTDRTFHLFDRNALARMKKGSYLVNACRGSVVDEMAVVESLEKRHLAGYAADVFEMEDWIRPDRPRSIPKALLENTAQTFFTPHLGSAVDDVRIEIERYCTRSIFQALDGKIPEGKVNDIC</sequence>